<evidence type="ECO:0000256" key="8">
    <source>
        <dbReference type="ARBA" id="ARBA00023136"/>
    </source>
</evidence>
<protein>
    <submittedName>
        <fullName evidence="13">Efflux RND transporter periplasmic adaptor subunit</fullName>
    </submittedName>
    <submittedName>
        <fullName evidence="12">Multidrug resistance protein A</fullName>
    </submittedName>
</protein>
<dbReference type="InterPro" id="IPR058633">
    <property type="entry name" value="EmrA/FarA_HH"/>
</dbReference>
<dbReference type="Gene3D" id="2.40.30.170">
    <property type="match status" value="1"/>
</dbReference>
<dbReference type="FunFam" id="2.40.30.170:FF:000003">
    <property type="entry name" value="Multidrug resistance protein A"/>
    <property type="match status" value="1"/>
</dbReference>
<evidence type="ECO:0000256" key="3">
    <source>
        <dbReference type="ARBA" id="ARBA00022448"/>
    </source>
</evidence>
<dbReference type="AlphaFoldDB" id="A0A248LJW1"/>
<keyword evidence="9" id="KW-0175">Coiled coil</keyword>
<keyword evidence="8 10" id="KW-0472">Membrane</keyword>
<name>A0A248LJW1_9NEIS</name>
<dbReference type="EMBL" id="JAJAXM010000001">
    <property type="protein sequence ID" value="MCG9024354.1"/>
    <property type="molecule type" value="Genomic_DNA"/>
</dbReference>
<dbReference type="Proteomes" id="UP001200247">
    <property type="component" value="Unassembled WGS sequence"/>
</dbReference>
<evidence type="ECO:0000313" key="14">
    <source>
        <dbReference type="Proteomes" id="UP000197424"/>
    </source>
</evidence>
<evidence type="ECO:0000256" key="10">
    <source>
        <dbReference type="SAM" id="Phobius"/>
    </source>
</evidence>
<keyword evidence="3" id="KW-0813">Transport</keyword>
<evidence type="ECO:0000256" key="2">
    <source>
        <dbReference type="ARBA" id="ARBA00009477"/>
    </source>
</evidence>
<dbReference type="OrthoDB" id="9811754at2"/>
<evidence type="ECO:0000313" key="12">
    <source>
        <dbReference type="EMBL" id="ASJ24463.1"/>
    </source>
</evidence>
<evidence type="ECO:0000256" key="5">
    <source>
        <dbReference type="ARBA" id="ARBA00022519"/>
    </source>
</evidence>
<dbReference type="Pfam" id="PF25885">
    <property type="entry name" value="HH_EMRA"/>
    <property type="match status" value="1"/>
</dbReference>
<reference evidence="12" key="3">
    <citation type="submission" date="2017-06" db="EMBL/GenBank/DDBJ databases">
        <authorList>
            <person name="Kim H.J."/>
            <person name="Triplett B.A."/>
        </authorList>
    </citation>
    <scope>NUCLEOTIDE SEQUENCE</scope>
    <source>
        <strain evidence="12">HLGZ1</strain>
    </source>
</reference>
<evidence type="ECO:0000256" key="4">
    <source>
        <dbReference type="ARBA" id="ARBA00022475"/>
    </source>
</evidence>
<evidence type="ECO:0000256" key="7">
    <source>
        <dbReference type="ARBA" id="ARBA00022989"/>
    </source>
</evidence>
<evidence type="ECO:0000256" key="1">
    <source>
        <dbReference type="ARBA" id="ARBA00004377"/>
    </source>
</evidence>
<evidence type="ECO:0000256" key="6">
    <source>
        <dbReference type="ARBA" id="ARBA00022692"/>
    </source>
</evidence>
<gene>
    <name evidence="13" type="ORF">LH440_00265</name>
    <name evidence="12" type="ORF">LHGZ1_1632</name>
</gene>
<keyword evidence="7 10" id="KW-1133">Transmembrane helix</keyword>
<evidence type="ECO:0000259" key="11">
    <source>
        <dbReference type="Pfam" id="PF25885"/>
    </source>
</evidence>
<reference evidence="14" key="2">
    <citation type="submission" date="2017-06" db="EMBL/GenBank/DDBJ databases">
        <title>Whole genome sequence of Laribacter hongkongensis LHGZ1.</title>
        <authorList>
            <person name="Chen D."/>
            <person name="Wu H."/>
            <person name="Chen J."/>
        </authorList>
    </citation>
    <scope>NUCLEOTIDE SEQUENCE [LARGE SCALE GENOMIC DNA]</scope>
    <source>
        <strain evidence="14">LHGZ1</strain>
    </source>
</reference>
<accession>A0A248LJW1</accession>
<proteinExistence type="inferred from homology"/>
<dbReference type="EMBL" id="CP022115">
    <property type="protein sequence ID" value="ASJ24463.1"/>
    <property type="molecule type" value="Genomic_DNA"/>
</dbReference>
<dbReference type="SUPFAM" id="SSF111369">
    <property type="entry name" value="HlyD-like secretion proteins"/>
    <property type="match status" value="1"/>
</dbReference>
<dbReference type="GO" id="GO:1990961">
    <property type="term" value="P:xenobiotic detoxification by transmembrane export across the plasma membrane"/>
    <property type="evidence" value="ECO:0007669"/>
    <property type="project" value="UniProtKB-ARBA"/>
</dbReference>
<dbReference type="InterPro" id="IPR050739">
    <property type="entry name" value="MFP"/>
</dbReference>
<feature type="domain" description="Multidrug export protein EmrA/FarA alpha-helical hairpin" evidence="11">
    <location>
        <begin position="84"/>
        <end position="204"/>
    </location>
</feature>
<reference evidence="13 15" key="4">
    <citation type="submission" date="2021-10" db="EMBL/GenBank/DDBJ databases">
        <title>Whole-genome sequencing analysis of Laribacter hongkongensis: virulence gene profiles, carbohydrate-active enzyme prediction, and antimicrobial resistance characterization.</title>
        <authorList>
            <person name="Yuan P."/>
            <person name="Zhan Y."/>
            <person name="Chen D."/>
        </authorList>
    </citation>
    <scope>NUCLEOTIDE SEQUENCE [LARGE SCALE GENOMIC DNA]</scope>
    <source>
        <strain evidence="13 15">W67</strain>
    </source>
</reference>
<dbReference type="GO" id="GO:0015721">
    <property type="term" value="P:bile acid and bile salt transport"/>
    <property type="evidence" value="ECO:0007669"/>
    <property type="project" value="UniProtKB-ARBA"/>
</dbReference>
<feature type="transmembrane region" description="Helical" evidence="10">
    <location>
        <begin position="12"/>
        <end position="32"/>
    </location>
</feature>
<keyword evidence="4" id="KW-1003">Cell membrane</keyword>
<feature type="coiled-coil region" evidence="9">
    <location>
        <begin position="148"/>
        <end position="175"/>
    </location>
</feature>
<organism evidence="12 14">
    <name type="scientific">Laribacter hongkongensis</name>
    <dbReference type="NCBI Taxonomy" id="168471"/>
    <lineage>
        <taxon>Bacteria</taxon>
        <taxon>Pseudomonadati</taxon>
        <taxon>Pseudomonadota</taxon>
        <taxon>Betaproteobacteria</taxon>
        <taxon>Neisseriales</taxon>
        <taxon>Aquaspirillaceae</taxon>
        <taxon>Laribacter</taxon>
    </lineage>
</organism>
<dbReference type="GO" id="GO:0046677">
    <property type="term" value="P:response to antibiotic"/>
    <property type="evidence" value="ECO:0007669"/>
    <property type="project" value="UniProtKB-ARBA"/>
</dbReference>
<reference evidence="12" key="1">
    <citation type="journal article" date="2017" name="J. Antimicrob. Chemother.">
        <title>Emergence and genomic analysis of MDR Laribacter hongkongensis strain HLGZ1 from Guangzhou, China.</title>
        <authorList>
            <person name="Wu H.K."/>
            <person name="Chen J.H."/>
            <person name="Yang L."/>
            <person name="Li A.R."/>
            <person name="Su D.H."/>
            <person name="Lin Y.P."/>
            <person name="Chen D.Q."/>
        </authorList>
    </citation>
    <scope>NUCLEOTIDE SEQUENCE</scope>
    <source>
        <strain evidence="12">HLGZ1</strain>
    </source>
</reference>
<sequence>MSSRELLRRKALLKLTAALLLVALLMLLYWWFYVRGLETTDDAYSAGNLIPVSAQTAGTVTVIGADDTQRVKTGQELVRLDDADARLAVARAEAELAQTVRQTRTLITGQTRLEAVVAERRALVAKAAGDLKRREAASADQSIAIEDLQHARDAYSQAQAALQTAEAELQAQRELVMNDAVAKHPQVARAAAQLREAALMLERTRIVAPIDGQIAKRSAQIGMRVQTGAPLMALVPLQTMWVDANFKESQLKDIRIGQPVTVHADVYGNDVSYRGQVAGLSAGTGSVFSLLPPQNATGNWIKVVQRVPVRITLDARDLAAHPLRLGLSMHVSVDTRSQDGPLVTDAPVGKPVLQTGVYDGQLERANRMVADIIAANSAR</sequence>
<dbReference type="RefSeq" id="WP_088860752.1">
    <property type="nucleotide sequence ID" value="NZ_CP022115.1"/>
</dbReference>
<dbReference type="PANTHER" id="PTHR30386:SF19">
    <property type="entry name" value="MULTIDRUG EXPORT PROTEIN EMRA-RELATED"/>
    <property type="match status" value="1"/>
</dbReference>
<evidence type="ECO:0000313" key="13">
    <source>
        <dbReference type="EMBL" id="MCG9024354.1"/>
    </source>
</evidence>
<comment type="subcellular location">
    <subcellularLocation>
        <location evidence="1">Cell inner membrane</location>
        <topology evidence="1">Single-pass membrane protein</topology>
    </subcellularLocation>
</comment>
<keyword evidence="5" id="KW-0997">Cell inner membrane</keyword>
<evidence type="ECO:0000256" key="9">
    <source>
        <dbReference type="SAM" id="Coils"/>
    </source>
</evidence>
<dbReference type="Gene3D" id="2.40.50.100">
    <property type="match status" value="1"/>
</dbReference>
<keyword evidence="6 10" id="KW-0812">Transmembrane</keyword>
<comment type="similarity">
    <text evidence="2">Belongs to the membrane fusion protein (MFP) (TC 8.A.1) family.</text>
</comment>
<evidence type="ECO:0000313" key="15">
    <source>
        <dbReference type="Proteomes" id="UP001200247"/>
    </source>
</evidence>
<dbReference type="PANTHER" id="PTHR30386">
    <property type="entry name" value="MEMBRANE FUSION SUBUNIT OF EMRAB-TOLC MULTIDRUG EFFLUX PUMP"/>
    <property type="match status" value="1"/>
</dbReference>
<dbReference type="GO" id="GO:0005886">
    <property type="term" value="C:plasma membrane"/>
    <property type="evidence" value="ECO:0007669"/>
    <property type="project" value="UniProtKB-SubCell"/>
</dbReference>
<dbReference type="Proteomes" id="UP000197424">
    <property type="component" value="Chromosome"/>
</dbReference>